<dbReference type="CDD" id="cd06261">
    <property type="entry name" value="TM_PBP2"/>
    <property type="match status" value="1"/>
</dbReference>
<evidence type="ECO:0000256" key="6">
    <source>
        <dbReference type="ARBA" id="ARBA00023136"/>
    </source>
</evidence>
<evidence type="ECO:0000313" key="9">
    <source>
        <dbReference type="EMBL" id="OGM05661.1"/>
    </source>
</evidence>
<feature type="transmembrane region" description="Helical" evidence="7">
    <location>
        <begin position="12"/>
        <end position="36"/>
    </location>
</feature>
<dbReference type="STRING" id="1817813.A2008_04455"/>
<keyword evidence="2 7" id="KW-0813">Transport</keyword>
<dbReference type="PANTHER" id="PTHR43744:SF12">
    <property type="entry name" value="ABC TRANSPORTER PERMEASE PROTEIN MG189-RELATED"/>
    <property type="match status" value="1"/>
</dbReference>
<feature type="transmembrane region" description="Helical" evidence="7">
    <location>
        <begin position="242"/>
        <end position="263"/>
    </location>
</feature>
<keyword evidence="6 7" id="KW-0472">Membrane</keyword>
<keyword evidence="4 7" id="KW-0812">Transmembrane</keyword>
<dbReference type="SUPFAM" id="SSF161098">
    <property type="entry name" value="MetI-like"/>
    <property type="match status" value="1"/>
</dbReference>
<dbReference type="GO" id="GO:0005886">
    <property type="term" value="C:plasma membrane"/>
    <property type="evidence" value="ECO:0007669"/>
    <property type="project" value="UniProtKB-SubCell"/>
</dbReference>
<feature type="domain" description="ABC transmembrane type-1" evidence="8">
    <location>
        <begin position="74"/>
        <end position="263"/>
    </location>
</feature>
<evidence type="ECO:0000313" key="10">
    <source>
        <dbReference type="Proteomes" id="UP000178735"/>
    </source>
</evidence>
<dbReference type="InterPro" id="IPR000515">
    <property type="entry name" value="MetI-like"/>
</dbReference>
<proteinExistence type="inferred from homology"/>
<name>A0A1F7WSB8_9BACT</name>
<dbReference type="Pfam" id="PF00528">
    <property type="entry name" value="BPD_transp_1"/>
    <property type="match status" value="1"/>
</dbReference>
<evidence type="ECO:0000256" key="4">
    <source>
        <dbReference type="ARBA" id="ARBA00022692"/>
    </source>
</evidence>
<dbReference type="AlphaFoldDB" id="A0A1F7WSB8"/>
<keyword evidence="5 7" id="KW-1133">Transmembrane helix</keyword>
<dbReference type="Proteomes" id="UP000178735">
    <property type="component" value="Unassembled WGS sequence"/>
</dbReference>
<dbReference type="InterPro" id="IPR035906">
    <property type="entry name" value="MetI-like_sf"/>
</dbReference>
<comment type="caution">
    <text evidence="9">The sequence shown here is derived from an EMBL/GenBank/DDBJ whole genome shotgun (WGS) entry which is preliminary data.</text>
</comment>
<evidence type="ECO:0000256" key="1">
    <source>
        <dbReference type="ARBA" id="ARBA00004651"/>
    </source>
</evidence>
<comment type="subcellular location">
    <subcellularLocation>
        <location evidence="1 7">Cell membrane</location>
        <topology evidence="1 7">Multi-pass membrane protein</topology>
    </subcellularLocation>
</comment>
<feature type="transmembrane region" description="Helical" evidence="7">
    <location>
        <begin position="184"/>
        <end position="206"/>
    </location>
</feature>
<evidence type="ECO:0000256" key="2">
    <source>
        <dbReference type="ARBA" id="ARBA00022448"/>
    </source>
</evidence>
<dbReference type="PANTHER" id="PTHR43744">
    <property type="entry name" value="ABC TRANSPORTER PERMEASE PROTEIN MG189-RELATED-RELATED"/>
    <property type="match status" value="1"/>
</dbReference>
<comment type="similarity">
    <text evidence="7">Belongs to the binding-protein-dependent transport system permease family.</text>
</comment>
<evidence type="ECO:0000259" key="8">
    <source>
        <dbReference type="PROSITE" id="PS50928"/>
    </source>
</evidence>
<reference evidence="9 10" key="1">
    <citation type="journal article" date="2016" name="Nat. Commun.">
        <title>Thousands of microbial genomes shed light on interconnected biogeochemical processes in an aquifer system.</title>
        <authorList>
            <person name="Anantharaman K."/>
            <person name="Brown C.T."/>
            <person name="Hug L.A."/>
            <person name="Sharon I."/>
            <person name="Castelle C.J."/>
            <person name="Probst A.J."/>
            <person name="Thomas B.C."/>
            <person name="Singh A."/>
            <person name="Wilkins M.J."/>
            <person name="Karaoz U."/>
            <person name="Brodie E.L."/>
            <person name="Williams K.H."/>
            <person name="Hubbard S.S."/>
            <person name="Banfield J.F."/>
        </authorList>
    </citation>
    <scope>NUCLEOTIDE SEQUENCE [LARGE SCALE GENOMIC DNA]</scope>
</reference>
<accession>A0A1F7WSB8</accession>
<dbReference type="EMBL" id="MGFH01000105">
    <property type="protein sequence ID" value="OGM05661.1"/>
    <property type="molecule type" value="Genomic_DNA"/>
</dbReference>
<dbReference type="Gene3D" id="1.10.3720.10">
    <property type="entry name" value="MetI-like"/>
    <property type="match status" value="1"/>
</dbReference>
<gene>
    <name evidence="9" type="ORF">A2008_04455</name>
</gene>
<protein>
    <recommendedName>
        <fullName evidence="8">ABC transmembrane type-1 domain-containing protein</fullName>
    </recommendedName>
</protein>
<keyword evidence="3" id="KW-1003">Cell membrane</keyword>
<evidence type="ECO:0000256" key="7">
    <source>
        <dbReference type="RuleBase" id="RU363032"/>
    </source>
</evidence>
<dbReference type="PROSITE" id="PS50928">
    <property type="entry name" value="ABC_TM1"/>
    <property type="match status" value="1"/>
</dbReference>
<feature type="transmembrane region" description="Helical" evidence="7">
    <location>
        <begin position="73"/>
        <end position="97"/>
    </location>
</feature>
<feature type="transmembrane region" description="Helical" evidence="7">
    <location>
        <begin position="109"/>
        <end position="130"/>
    </location>
</feature>
<evidence type="ECO:0000256" key="3">
    <source>
        <dbReference type="ARBA" id="ARBA00022475"/>
    </source>
</evidence>
<evidence type="ECO:0000256" key="5">
    <source>
        <dbReference type="ARBA" id="ARBA00022989"/>
    </source>
</evidence>
<organism evidence="9 10">
    <name type="scientific">Candidatus Wallbacteria bacterium GWC2_49_35</name>
    <dbReference type="NCBI Taxonomy" id="1817813"/>
    <lineage>
        <taxon>Bacteria</taxon>
        <taxon>Candidatus Walliibacteriota</taxon>
    </lineage>
</organism>
<feature type="transmembrane region" description="Helical" evidence="7">
    <location>
        <begin position="142"/>
        <end position="163"/>
    </location>
</feature>
<dbReference type="GO" id="GO:0055085">
    <property type="term" value="P:transmembrane transport"/>
    <property type="evidence" value="ECO:0007669"/>
    <property type="project" value="InterPro"/>
</dbReference>
<sequence length="278" mass="31909">MFKSVKAEEKFLGTLIHIVLIIGALTMLAPFIWMILTSFKTKFEALDSTIIFPARFIYENYIIAWTKAPFFKYLLNTVFIAISCTILQLISSSLAAYAFSHMEFYGKEWLFSALLATMMVPQQVLLVPNYFILKQLGWLNTFYALIVPWSAGFFGIFLLRQFFITLPKDLWDAARIDGCSRIKFFFKILLPLSTAPLTTIGIFTFVGNWNSFLWPLFVTNDQTYYTLQVGLSNFNQSEGTEWHLLMAASTFCVLPLLIMFFLAQKQFIQGIAHTGSKE</sequence>